<organism evidence="1">
    <name type="scientific">uncultured Caudovirales phage</name>
    <dbReference type="NCBI Taxonomy" id="2100421"/>
    <lineage>
        <taxon>Viruses</taxon>
        <taxon>Duplodnaviria</taxon>
        <taxon>Heunggongvirae</taxon>
        <taxon>Uroviricota</taxon>
        <taxon>Caudoviricetes</taxon>
        <taxon>Peduoviridae</taxon>
        <taxon>Maltschvirus</taxon>
        <taxon>Maltschvirus maltsch</taxon>
    </lineage>
</organism>
<reference evidence="1" key="1">
    <citation type="submission" date="2020-04" db="EMBL/GenBank/DDBJ databases">
        <authorList>
            <person name="Chiriac C."/>
            <person name="Salcher M."/>
            <person name="Ghai R."/>
            <person name="Kavagutti S V."/>
        </authorList>
    </citation>
    <scope>NUCLEOTIDE SEQUENCE</scope>
</reference>
<proteinExistence type="predicted"/>
<dbReference type="EMBL" id="LR796274">
    <property type="protein sequence ID" value="CAB4133707.1"/>
    <property type="molecule type" value="Genomic_DNA"/>
</dbReference>
<sequence length="280" mass="32922">MSQHKEQQGYLTIAANTADTDYLRLAYLQALNIKDTQQINRYAVIVDTETAKLITDEHRKVFDYIIETEPSVTGTYGIEPLVFWLTPFKETIKVESDLLFTRSIDHWWNTFRLRDVVLSSGCRDYTQEIATSRKYRKLFDDNHLPDTYNGLMYFRFSQTAATFFRIARTIYEQWNVVADFLLNCRDNEPTTDVVYALVANIIGRELCTIPSADFINFVHMKPSINGYPEDMSFKDVFVSEFDKGMIRINNINQYHPLHYHDKTFVTNEMIEYYESRRILG</sequence>
<accession>A0A6J5LKV1</accession>
<gene>
    <name evidence="1" type="ORF">UFOVP257_429</name>
</gene>
<evidence type="ECO:0000313" key="1">
    <source>
        <dbReference type="EMBL" id="CAB4133707.1"/>
    </source>
</evidence>
<name>A0A6J5LKV1_9CAUD</name>
<protein>
    <submittedName>
        <fullName evidence="1">Uncharacterized protein</fullName>
    </submittedName>
</protein>